<feature type="compositionally biased region" description="Pro residues" evidence="1">
    <location>
        <begin position="160"/>
        <end position="176"/>
    </location>
</feature>
<dbReference type="AlphaFoldDB" id="A0AAW1MIE6"/>
<feature type="region of interest" description="Disordered" evidence="1">
    <location>
        <begin position="118"/>
        <end position="199"/>
    </location>
</feature>
<feature type="compositionally biased region" description="Basic and acidic residues" evidence="1">
    <location>
        <begin position="273"/>
        <end position="289"/>
    </location>
</feature>
<evidence type="ECO:0000256" key="1">
    <source>
        <dbReference type="SAM" id="MobiDB-lite"/>
    </source>
</evidence>
<keyword evidence="3" id="KW-1185">Reference proteome</keyword>
<feature type="region of interest" description="Disordered" evidence="1">
    <location>
        <begin position="267"/>
        <end position="290"/>
    </location>
</feature>
<proteinExistence type="predicted"/>
<sequence length="392" mass="44256">MIAMAKHEIKYEGRFINKHLHGLFPFRSAEAIRTKRRHKDYIELLFPFRSAEAIRTKRRHKDYIELLESLKTEGTMARDIDEEIEEEAAAAAPEPTIELVEESILLPAPLDARNTSLAPEEDAAGVGTPLPRSPVSEPSVNTGSKRRSVSEPSVNVSAPGNPPRPCDTLRSPPPRPEVNAVGNESPTRPLYTCPKSPPTIFENQDPVRKYLASYFANTQGWSEEDRTLYDLASRSSVKNSRSTVSQALEKWLDQVLDRLNVRNTTTAARGKGSRYERQGEKGSYRRETTDQSMYRNNRSRLAEHILDGKPLDSAQSLPPIENIQARYTEIFGTESPSDDHPIVDYVNHTFDTYLPFTEQEILKGLGEIRTPTAGPDHLKLHHLRRIQLVLTI</sequence>
<evidence type="ECO:0000313" key="3">
    <source>
        <dbReference type="Proteomes" id="UP001458880"/>
    </source>
</evidence>
<accession>A0AAW1MIE6</accession>
<dbReference type="Proteomes" id="UP001458880">
    <property type="component" value="Unassembled WGS sequence"/>
</dbReference>
<reference evidence="2 3" key="1">
    <citation type="journal article" date="2024" name="BMC Genomics">
        <title>De novo assembly and annotation of Popillia japonica's genome with initial clues to its potential as an invasive pest.</title>
        <authorList>
            <person name="Cucini C."/>
            <person name="Boschi S."/>
            <person name="Funari R."/>
            <person name="Cardaioli E."/>
            <person name="Iannotti N."/>
            <person name="Marturano G."/>
            <person name="Paoli F."/>
            <person name="Bruttini M."/>
            <person name="Carapelli A."/>
            <person name="Frati F."/>
            <person name="Nardi F."/>
        </authorList>
    </citation>
    <scope>NUCLEOTIDE SEQUENCE [LARGE SCALE GENOMIC DNA]</scope>
    <source>
        <strain evidence="2">DMR45628</strain>
    </source>
</reference>
<comment type="caution">
    <text evidence="2">The sequence shown here is derived from an EMBL/GenBank/DDBJ whole genome shotgun (WGS) entry which is preliminary data.</text>
</comment>
<organism evidence="2 3">
    <name type="scientific">Popillia japonica</name>
    <name type="common">Japanese beetle</name>
    <dbReference type="NCBI Taxonomy" id="7064"/>
    <lineage>
        <taxon>Eukaryota</taxon>
        <taxon>Metazoa</taxon>
        <taxon>Ecdysozoa</taxon>
        <taxon>Arthropoda</taxon>
        <taxon>Hexapoda</taxon>
        <taxon>Insecta</taxon>
        <taxon>Pterygota</taxon>
        <taxon>Neoptera</taxon>
        <taxon>Endopterygota</taxon>
        <taxon>Coleoptera</taxon>
        <taxon>Polyphaga</taxon>
        <taxon>Scarabaeiformia</taxon>
        <taxon>Scarabaeidae</taxon>
        <taxon>Rutelinae</taxon>
        <taxon>Popillia</taxon>
    </lineage>
</organism>
<protein>
    <submittedName>
        <fullName evidence="2">Uncharacterized protein</fullName>
    </submittedName>
</protein>
<name>A0AAW1MIE6_POPJA</name>
<gene>
    <name evidence="2" type="ORF">QE152_g5276</name>
</gene>
<evidence type="ECO:0000313" key="2">
    <source>
        <dbReference type="EMBL" id="KAK9747497.1"/>
    </source>
</evidence>
<dbReference type="EMBL" id="JASPKY010000030">
    <property type="protein sequence ID" value="KAK9747497.1"/>
    <property type="molecule type" value="Genomic_DNA"/>
</dbReference>